<dbReference type="InterPro" id="IPR025532">
    <property type="entry name" value="G6P_1-epimerase"/>
</dbReference>
<comment type="caution">
    <text evidence="5">The sequence shown here is derived from an EMBL/GenBank/DDBJ whole genome shotgun (WGS) entry which is preliminary data.</text>
</comment>
<keyword evidence="3 4" id="KW-0413">Isomerase</keyword>
<dbReference type="PIRSF" id="PIRSF016020">
    <property type="entry name" value="PHexose_mutarotase"/>
    <property type="match status" value="1"/>
</dbReference>
<dbReference type="PANTHER" id="PTHR11122">
    <property type="entry name" value="APOSPORY-ASSOCIATED PROTEIN C-RELATED"/>
    <property type="match status" value="1"/>
</dbReference>
<dbReference type="SUPFAM" id="SSF74650">
    <property type="entry name" value="Galactose mutarotase-like"/>
    <property type="match status" value="1"/>
</dbReference>
<dbReference type="EMBL" id="JAXAFO010000018">
    <property type="protein sequence ID" value="MDX6849989.1"/>
    <property type="molecule type" value="Genomic_DNA"/>
</dbReference>
<dbReference type="PANTHER" id="PTHR11122:SF13">
    <property type="entry name" value="GLUCOSE-6-PHOSPHATE 1-EPIMERASE"/>
    <property type="match status" value="1"/>
</dbReference>
<dbReference type="RefSeq" id="WP_302722544.1">
    <property type="nucleotide sequence ID" value="NZ_JAULRU010000569.1"/>
</dbReference>
<reference evidence="5 6" key="1">
    <citation type="submission" date="2023-11" db="EMBL/GenBank/DDBJ databases">
        <title>Gilvimarinus fulvus sp. nov., isolated from the surface of Kelp.</title>
        <authorList>
            <person name="Sun Y.Y."/>
            <person name="Gong Y."/>
            <person name="Du Z.J."/>
        </authorList>
    </citation>
    <scope>NUCLEOTIDE SEQUENCE [LARGE SCALE GENOMIC DNA]</scope>
    <source>
        <strain evidence="5 6">SDUM040013</strain>
    </source>
</reference>
<evidence type="ECO:0000256" key="4">
    <source>
        <dbReference type="PIRNR" id="PIRNR016020"/>
    </source>
</evidence>
<evidence type="ECO:0000313" key="6">
    <source>
        <dbReference type="Proteomes" id="UP001273505"/>
    </source>
</evidence>
<accession>A0ABU4RYL7</accession>
<keyword evidence="6" id="KW-1185">Reference proteome</keyword>
<dbReference type="Pfam" id="PF01263">
    <property type="entry name" value="Aldose_epim"/>
    <property type="match status" value="1"/>
</dbReference>
<gene>
    <name evidence="5" type="ORF">SCD92_11510</name>
</gene>
<evidence type="ECO:0000313" key="5">
    <source>
        <dbReference type="EMBL" id="MDX6849989.1"/>
    </source>
</evidence>
<organism evidence="5 6">
    <name type="scientific">Gilvimarinus gilvus</name>
    <dbReference type="NCBI Taxonomy" id="3058038"/>
    <lineage>
        <taxon>Bacteria</taxon>
        <taxon>Pseudomonadati</taxon>
        <taxon>Pseudomonadota</taxon>
        <taxon>Gammaproteobacteria</taxon>
        <taxon>Cellvibrionales</taxon>
        <taxon>Cellvibrionaceae</taxon>
        <taxon>Gilvimarinus</taxon>
    </lineage>
</organism>
<dbReference type="InterPro" id="IPR008183">
    <property type="entry name" value="Aldose_1/G6P_1-epimerase"/>
</dbReference>
<dbReference type="InterPro" id="IPR014718">
    <property type="entry name" value="GH-type_carb-bd"/>
</dbReference>
<sequence length="303" mass="32730">MSQSLDELQRLVSEQPFLTLTDSQTLYPNHPGTGIDMLSVKTELCEASIALNGAQLMSFTPAGGEELLWVSPNCQFSPGASLRGGIPLCLPWFGPHPSDSNRPNHGIARTATWQLSSASQNDAGVCTLVLRFEHQADEHFEHNFSAQLSLILGHVPHLTLALSNHSADSFAASWVMHSYFATGDIATTRVEGLDGRAYSDKVAGGKYFTQSGPVTFAGEVDRVYEDIQLPITIEGTRRTRVEGDNCPSVVVWNTGSALAADIEDIGPNNHAGYVCVERGACLGDTWRLTAGETRQATMTLIPE</sequence>
<proteinExistence type="inferred from homology"/>
<dbReference type="CDD" id="cd09020">
    <property type="entry name" value="D-hex-6-P-epi_like"/>
    <property type="match status" value="1"/>
</dbReference>
<name>A0ABU4RYL7_9GAMM</name>
<evidence type="ECO:0000256" key="3">
    <source>
        <dbReference type="ARBA" id="ARBA00023235"/>
    </source>
</evidence>
<comment type="similarity">
    <text evidence="2 4">Belongs to the glucose-6-phosphate 1-epimerase family.</text>
</comment>
<evidence type="ECO:0000256" key="1">
    <source>
        <dbReference type="ARBA" id="ARBA00001096"/>
    </source>
</evidence>
<dbReference type="Gene3D" id="2.70.98.10">
    <property type="match status" value="1"/>
</dbReference>
<dbReference type="InterPro" id="IPR011013">
    <property type="entry name" value="Gal_mutarotase_sf_dom"/>
</dbReference>
<dbReference type="Proteomes" id="UP001273505">
    <property type="component" value="Unassembled WGS sequence"/>
</dbReference>
<dbReference type="EC" id="5.1.3.15" evidence="4"/>
<protein>
    <recommendedName>
        <fullName evidence="4">Putative glucose-6-phosphate 1-epimerase</fullName>
        <ecNumber evidence="4">5.1.3.15</ecNumber>
    </recommendedName>
</protein>
<comment type="catalytic activity">
    <reaction evidence="1">
        <text>alpha-D-glucose 6-phosphate = beta-D-glucose 6-phosphate</text>
        <dbReference type="Rhea" id="RHEA:16249"/>
        <dbReference type="ChEBI" id="CHEBI:58225"/>
        <dbReference type="ChEBI" id="CHEBI:58247"/>
        <dbReference type="EC" id="5.1.3.15"/>
    </reaction>
</comment>
<evidence type="ECO:0000256" key="2">
    <source>
        <dbReference type="ARBA" id="ARBA00005866"/>
    </source>
</evidence>